<evidence type="ECO:0000313" key="8">
    <source>
        <dbReference type="EMBL" id="CAG9110649.1"/>
    </source>
</evidence>
<comment type="similarity">
    <text evidence="6">Belongs to the NALF family.</text>
</comment>
<dbReference type="Proteomes" id="UP000653454">
    <property type="component" value="Unassembled WGS sequence"/>
</dbReference>
<keyword evidence="3" id="KW-1133">Transmembrane helix</keyword>
<comment type="subcellular location">
    <subcellularLocation>
        <location evidence="1">Membrane</location>
        <topology evidence="1">Multi-pass membrane protein</topology>
    </subcellularLocation>
</comment>
<evidence type="ECO:0000256" key="7">
    <source>
        <dbReference type="SAM" id="SignalP"/>
    </source>
</evidence>
<evidence type="ECO:0000256" key="5">
    <source>
        <dbReference type="ARBA" id="ARBA00023180"/>
    </source>
</evidence>
<reference evidence="8" key="1">
    <citation type="submission" date="2020-11" db="EMBL/GenBank/DDBJ databases">
        <authorList>
            <person name="Whiteford S."/>
        </authorList>
    </citation>
    <scope>NUCLEOTIDE SEQUENCE</scope>
</reference>
<dbReference type="GO" id="GO:0015275">
    <property type="term" value="F:stretch-activated, monoatomic cation-selective, calcium channel activity"/>
    <property type="evidence" value="ECO:0007669"/>
    <property type="project" value="TreeGrafter"/>
</dbReference>
<dbReference type="EMBL" id="CAJHNJ030000012">
    <property type="protein sequence ID" value="CAG9110649.1"/>
    <property type="molecule type" value="Genomic_DNA"/>
</dbReference>
<dbReference type="AlphaFoldDB" id="A0A8S4E5P8"/>
<proteinExistence type="inferred from homology"/>
<keyword evidence="5" id="KW-0325">Glycoprotein</keyword>
<evidence type="ECO:0000256" key="1">
    <source>
        <dbReference type="ARBA" id="ARBA00004141"/>
    </source>
</evidence>
<keyword evidence="7" id="KW-0732">Signal</keyword>
<evidence type="ECO:0000256" key="4">
    <source>
        <dbReference type="ARBA" id="ARBA00023136"/>
    </source>
</evidence>
<comment type="caution">
    <text evidence="8">The sequence shown here is derived from an EMBL/GenBank/DDBJ whole genome shotgun (WGS) entry which is preliminary data.</text>
</comment>
<evidence type="ECO:0000256" key="3">
    <source>
        <dbReference type="ARBA" id="ARBA00022989"/>
    </source>
</evidence>
<gene>
    <name evidence="8" type="ORF">PLXY2_LOCUS4561</name>
</gene>
<name>A0A8S4E5P8_PLUXY</name>
<keyword evidence="9" id="KW-1185">Reference proteome</keyword>
<keyword evidence="2" id="KW-0812">Transmembrane</keyword>
<dbReference type="PANTHER" id="PTHR15819:SF11">
    <property type="entry name" value="MID1, ISOFORM A"/>
    <property type="match status" value="1"/>
</dbReference>
<evidence type="ECO:0000313" key="9">
    <source>
        <dbReference type="Proteomes" id="UP000653454"/>
    </source>
</evidence>
<sequence length="403" mass="42603">MRHRRARRAGPASGAAPAMRAPPLLLLLLMAAAGLAVSPLARLNPWLSACDLEEEGAGGARECSGAAACGGGGAEPLSARDVPRLCALAAGERARRLSALRLRACCERSPASALDAAARAHVQAGGPSCEHTLFDLLRLDEMVARVHCDFADILTRYDCEQSYSVHTCHECQETYRRWACSTMVPLWVEEGAEAEGGEAGDEAGSGRARRGGEAAARWRARHLERVGHLDRRRGGGVVGRWVRAAAAGPGRPLARLKPCLSVCQLVEQHCPYFLPADRAPAYPTQYAGEPTFLCLDERIPETGGQANNSNYGPDSCCYWHCSGRLCYRCSTRLAAGAGGAAPTCAAVEERVPGCSVPYQAPGAGRRAAPAPLLAAAALLLLLAHSRTALAACVPIVNVRDSRL</sequence>
<dbReference type="PANTHER" id="PTHR15819">
    <property type="entry name" value="TRANSMEMBRANE PROTEIN FAM155"/>
    <property type="match status" value="1"/>
</dbReference>
<feature type="chain" id="PRO_5035787073" evidence="7">
    <location>
        <begin position="37"/>
        <end position="403"/>
    </location>
</feature>
<dbReference type="GO" id="GO:0005886">
    <property type="term" value="C:plasma membrane"/>
    <property type="evidence" value="ECO:0007669"/>
    <property type="project" value="TreeGrafter"/>
</dbReference>
<protein>
    <submittedName>
        <fullName evidence="8">(diamondback moth) hypothetical protein</fullName>
    </submittedName>
</protein>
<dbReference type="GO" id="GO:0098703">
    <property type="term" value="P:calcium ion import across plasma membrane"/>
    <property type="evidence" value="ECO:0007669"/>
    <property type="project" value="TreeGrafter"/>
</dbReference>
<dbReference type="InterPro" id="IPR055288">
    <property type="entry name" value="NALCN_aux_factor_1/2"/>
</dbReference>
<keyword evidence="4" id="KW-0472">Membrane</keyword>
<feature type="signal peptide" evidence="7">
    <location>
        <begin position="1"/>
        <end position="36"/>
    </location>
</feature>
<organism evidence="8 9">
    <name type="scientific">Plutella xylostella</name>
    <name type="common">Diamondback moth</name>
    <name type="synonym">Plutella maculipennis</name>
    <dbReference type="NCBI Taxonomy" id="51655"/>
    <lineage>
        <taxon>Eukaryota</taxon>
        <taxon>Metazoa</taxon>
        <taxon>Ecdysozoa</taxon>
        <taxon>Arthropoda</taxon>
        <taxon>Hexapoda</taxon>
        <taxon>Insecta</taxon>
        <taxon>Pterygota</taxon>
        <taxon>Neoptera</taxon>
        <taxon>Endopterygota</taxon>
        <taxon>Lepidoptera</taxon>
        <taxon>Glossata</taxon>
        <taxon>Ditrysia</taxon>
        <taxon>Yponomeutoidea</taxon>
        <taxon>Plutellidae</taxon>
        <taxon>Plutella</taxon>
    </lineage>
</organism>
<evidence type="ECO:0000256" key="2">
    <source>
        <dbReference type="ARBA" id="ARBA00022692"/>
    </source>
</evidence>
<accession>A0A8S4E5P8</accession>
<evidence type="ECO:0000256" key="6">
    <source>
        <dbReference type="ARBA" id="ARBA00029445"/>
    </source>
</evidence>